<evidence type="ECO:0000256" key="1">
    <source>
        <dbReference type="SAM" id="MobiDB-lite"/>
    </source>
</evidence>
<evidence type="ECO:0000313" key="3">
    <source>
        <dbReference type="Proteomes" id="UP001174694"/>
    </source>
</evidence>
<gene>
    <name evidence="2" type="ORF">NKR23_g8984</name>
</gene>
<comment type="caution">
    <text evidence="2">The sequence shown here is derived from an EMBL/GenBank/DDBJ whole genome shotgun (WGS) entry which is preliminary data.</text>
</comment>
<name>A0AA38VKD4_9PEZI</name>
<sequence length="458" mass="51420">MGCGISKGAESGQALTPGWDAHATATDVKTDQAQRTVNIVPLGDDLPEYAERDPAGPPSSIDIILGILQEANRIRECGINGAFNVLRERHFDVWIDSSYLLPEDSRGAIELLATLLLAIGKAYDCYMTIYFTNHPNKKSKELSEEDKMKLEALLCLWHTGTWREAVALVKANATLRDLGFGEWIAQRDRDDDEDGSQEKHVSLLSCTRSKMQNYWYGYHLREVDMPRLNRLFNSAIRSAEKQPKCLNNVCFTYQRTIKRYQRIMKQGNAPPVTSIFLLGSGLQPTEVDAIQHCLTQGANFNRNVAATHFSRRPGGPQEDRSERWGTQFRISAMVMGQHLSQDALNNYRRIDDFAHGDNDINDQTTVAESKILEKLIGARALFKMLNCHNALVDRSFHVDGKALYGNQSLCGDITTPSVAMIKRALHLEKQKNIRYDDDDDDDANVPGSASDVRIQTSE</sequence>
<feature type="region of interest" description="Disordered" evidence="1">
    <location>
        <begin position="435"/>
        <end position="458"/>
    </location>
</feature>
<reference evidence="2" key="1">
    <citation type="submission" date="2022-07" db="EMBL/GenBank/DDBJ databases">
        <title>Fungi with potential for degradation of polypropylene.</title>
        <authorList>
            <person name="Gostincar C."/>
        </authorList>
    </citation>
    <scope>NUCLEOTIDE SEQUENCE</scope>
    <source>
        <strain evidence="2">EXF-13308</strain>
    </source>
</reference>
<dbReference type="Proteomes" id="UP001174694">
    <property type="component" value="Unassembled WGS sequence"/>
</dbReference>
<protein>
    <submittedName>
        <fullName evidence="2">Uncharacterized protein</fullName>
    </submittedName>
</protein>
<keyword evidence="3" id="KW-1185">Reference proteome</keyword>
<proteinExistence type="predicted"/>
<organism evidence="2 3">
    <name type="scientific">Pleurostoma richardsiae</name>
    <dbReference type="NCBI Taxonomy" id="41990"/>
    <lineage>
        <taxon>Eukaryota</taxon>
        <taxon>Fungi</taxon>
        <taxon>Dikarya</taxon>
        <taxon>Ascomycota</taxon>
        <taxon>Pezizomycotina</taxon>
        <taxon>Sordariomycetes</taxon>
        <taxon>Sordariomycetidae</taxon>
        <taxon>Calosphaeriales</taxon>
        <taxon>Pleurostomataceae</taxon>
        <taxon>Pleurostoma</taxon>
    </lineage>
</organism>
<accession>A0AA38VKD4</accession>
<dbReference type="AlphaFoldDB" id="A0AA38VKD4"/>
<evidence type="ECO:0000313" key="2">
    <source>
        <dbReference type="EMBL" id="KAJ9137733.1"/>
    </source>
</evidence>
<dbReference type="EMBL" id="JANBVO010000033">
    <property type="protein sequence ID" value="KAJ9137733.1"/>
    <property type="molecule type" value="Genomic_DNA"/>
</dbReference>